<dbReference type="EMBL" id="CM008966">
    <property type="protein sequence ID" value="PNW83566.1"/>
    <property type="molecule type" value="Genomic_DNA"/>
</dbReference>
<keyword evidence="2" id="KW-1185">Reference proteome</keyword>
<dbReference type="ExpressionAtlas" id="A0A2K3DSQ1">
    <property type="expression patterns" value="baseline"/>
</dbReference>
<dbReference type="Proteomes" id="UP000006906">
    <property type="component" value="Chromosome 5"/>
</dbReference>
<dbReference type="Gramene" id="PNW83566">
    <property type="protein sequence ID" value="PNW83566"/>
    <property type="gene ID" value="CHLRE_05g234976v5"/>
</dbReference>
<protein>
    <submittedName>
        <fullName evidence="1">Uncharacterized protein</fullName>
    </submittedName>
</protein>
<dbReference type="GeneID" id="66053369"/>
<proteinExistence type="predicted"/>
<accession>A0A2K3DSQ1</accession>
<evidence type="ECO:0000313" key="2">
    <source>
        <dbReference type="Proteomes" id="UP000006906"/>
    </source>
</evidence>
<dbReference type="AlphaFoldDB" id="A0A2K3DSQ1"/>
<reference evidence="1 2" key="1">
    <citation type="journal article" date="2007" name="Science">
        <title>The Chlamydomonas genome reveals the evolution of key animal and plant functions.</title>
        <authorList>
            <person name="Merchant S.S."/>
            <person name="Prochnik S.E."/>
            <person name="Vallon O."/>
            <person name="Harris E.H."/>
            <person name="Karpowicz S.J."/>
            <person name="Witman G.B."/>
            <person name="Terry A."/>
            <person name="Salamov A."/>
            <person name="Fritz-Laylin L.K."/>
            <person name="Marechal-Drouard L."/>
            <person name="Marshall W.F."/>
            <person name="Qu L.H."/>
            <person name="Nelson D.R."/>
            <person name="Sanderfoot A.A."/>
            <person name="Spalding M.H."/>
            <person name="Kapitonov V.V."/>
            <person name="Ren Q."/>
            <person name="Ferris P."/>
            <person name="Lindquist E."/>
            <person name="Shapiro H."/>
            <person name="Lucas S.M."/>
            <person name="Grimwood J."/>
            <person name="Schmutz J."/>
            <person name="Cardol P."/>
            <person name="Cerutti H."/>
            <person name="Chanfreau G."/>
            <person name="Chen C.L."/>
            <person name="Cognat V."/>
            <person name="Croft M.T."/>
            <person name="Dent R."/>
            <person name="Dutcher S."/>
            <person name="Fernandez E."/>
            <person name="Fukuzawa H."/>
            <person name="Gonzalez-Ballester D."/>
            <person name="Gonzalez-Halphen D."/>
            <person name="Hallmann A."/>
            <person name="Hanikenne M."/>
            <person name="Hippler M."/>
            <person name="Inwood W."/>
            <person name="Jabbari K."/>
            <person name="Kalanon M."/>
            <person name="Kuras R."/>
            <person name="Lefebvre P.A."/>
            <person name="Lemaire S.D."/>
            <person name="Lobanov A.V."/>
            <person name="Lohr M."/>
            <person name="Manuell A."/>
            <person name="Meier I."/>
            <person name="Mets L."/>
            <person name="Mittag M."/>
            <person name="Mittelmeier T."/>
            <person name="Moroney J.V."/>
            <person name="Moseley J."/>
            <person name="Napoli C."/>
            <person name="Nedelcu A.M."/>
            <person name="Niyogi K."/>
            <person name="Novoselov S.V."/>
            <person name="Paulsen I.T."/>
            <person name="Pazour G."/>
            <person name="Purton S."/>
            <person name="Ral J.P."/>
            <person name="Riano-Pachon D.M."/>
            <person name="Riekhof W."/>
            <person name="Rymarquis L."/>
            <person name="Schroda M."/>
            <person name="Stern D."/>
            <person name="Umen J."/>
            <person name="Willows R."/>
            <person name="Wilson N."/>
            <person name="Zimmer S.L."/>
            <person name="Allmer J."/>
            <person name="Balk J."/>
            <person name="Bisova K."/>
            <person name="Chen C.J."/>
            <person name="Elias M."/>
            <person name="Gendler K."/>
            <person name="Hauser C."/>
            <person name="Lamb M.R."/>
            <person name="Ledford H."/>
            <person name="Long J.C."/>
            <person name="Minagawa J."/>
            <person name="Page M.D."/>
            <person name="Pan J."/>
            <person name="Pootakham W."/>
            <person name="Roje S."/>
            <person name="Rose A."/>
            <person name="Stahlberg E."/>
            <person name="Terauchi A.M."/>
            <person name="Yang P."/>
            <person name="Ball S."/>
            <person name="Bowler C."/>
            <person name="Dieckmann C.L."/>
            <person name="Gladyshev V.N."/>
            <person name="Green P."/>
            <person name="Jorgensen R."/>
            <person name="Mayfield S."/>
            <person name="Mueller-Roeber B."/>
            <person name="Rajamani S."/>
            <person name="Sayre R.T."/>
            <person name="Brokstein P."/>
            <person name="Dubchak I."/>
            <person name="Goodstein D."/>
            <person name="Hornick L."/>
            <person name="Huang Y.W."/>
            <person name="Jhaveri J."/>
            <person name="Luo Y."/>
            <person name="Martinez D."/>
            <person name="Ngau W.C."/>
            <person name="Otillar B."/>
            <person name="Poliakov A."/>
            <person name="Porter A."/>
            <person name="Szajkowski L."/>
            <person name="Werner G."/>
            <person name="Zhou K."/>
            <person name="Grigoriev I.V."/>
            <person name="Rokhsar D.S."/>
            <person name="Grossman A.R."/>
        </authorList>
    </citation>
    <scope>NUCLEOTIDE SEQUENCE [LARGE SCALE GENOMIC DNA]</scope>
    <source>
        <strain evidence="2">CC-503</strain>
    </source>
</reference>
<gene>
    <name evidence="1" type="ORF">CHLRE_05g234976v5</name>
</gene>
<name>A0A2K3DSQ1_CHLRE</name>
<organism evidence="1 2">
    <name type="scientific">Chlamydomonas reinhardtii</name>
    <name type="common">Chlamydomonas smithii</name>
    <dbReference type="NCBI Taxonomy" id="3055"/>
    <lineage>
        <taxon>Eukaryota</taxon>
        <taxon>Viridiplantae</taxon>
        <taxon>Chlorophyta</taxon>
        <taxon>core chlorophytes</taxon>
        <taxon>Chlorophyceae</taxon>
        <taxon>CS clade</taxon>
        <taxon>Chlamydomonadales</taxon>
        <taxon>Chlamydomonadaceae</taxon>
        <taxon>Chlamydomonas</taxon>
    </lineage>
</organism>
<dbReference type="RefSeq" id="XP_042924802.1">
    <property type="nucleotide sequence ID" value="XM_043062238.1"/>
</dbReference>
<evidence type="ECO:0000313" key="1">
    <source>
        <dbReference type="EMBL" id="PNW83566.1"/>
    </source>
</evidence>
<sequence>MPKWRLRFMPDGRIRSSSFGMPSGPVALFLERARGQGMLQRCGSGRSLGFGAVRH</sequence>